<evidence type="ECO:0000313" key="2">
    <source>
        <dbReference type="Proteomes" id="UP000887572"/>
    </source>
</evidence>
<dbReference type="AlphaFoldDB" id="A0A914I509"/>
<organism evidence="2 3">
    <name type="scientific">Globodera rostochiensis</name>
    <name type="common">Golden nematode worm</name>
    <name type="synonym">Heterodera rostochiensis</name>
    <dbReference type="NCBI Taxonomy" id="31243"/>
    <lineage>
        <taxon>Eukaryota</taxon>
        <taxon>Metazoa</taxon>
        <taxon>Ecdysozoa</taxon>
        <taxon>Nematoda</taxon>
        <taxon>Chromadorea</taxon>
        <taxon>Rhabditida</taxon>
        <taxon>Tylenchina</taxon>
        <taxon>Tylenchomorpha</taxon>
        <taxon>Tylenchoidea</taxon>
        <taxon>Heteroderidae</taxon>
        <taxon>Heteroderinae</taxon>
        <taxon>Globodera</taxon>
    </lineage>
</organism>
<evidence type="ECO:0000256" key="1">
    <source>
        <dbReference type="SAM" id="MobiDB-lite"/>
    </source>
</evidence>
<dbReference type="WBParaSite" id="Gr19_v10_g686.t1">
    <property type="protein sequence ID" value="Gr19_v10_g686.t1"/>
    <property type="gene ID" value="Gr19_v10_g686"/>
</dbReference>
<reference evidence="3" key="1">
    <citation type="submission" date="2022-11" db="UniProtKB">
        <authorList>
            <consortium name="WormBaseParasite"/>
        </authorList>
    </citation>
    <scope>IDENTIFICATION</scope>
</reference>
<protein>
    <submittedName>
        <fullName evidence="3">Uncharacterized protein</fullName>
    </submittedName>
</protein>
<keyword evidence="2" id="KW-1185">Reference proteome</keyword>
<feature type="region of interest" description="Disordered" evidence="1">
    <location>
        <begin position="1"/>
        <end position="34"/>
    </location>
</feature>
<feature type="compositionally biased region" description="Basic and acidic residues" evidence="1">
    <location>
        <begin position="13"/>
        <end position="34"/>
    </location>
</feature>
<dbReference type="Proteomes" id="UP000887572">
    <property type="component" value="Unplaced"/>
</dbReference>
<sequence>MEEPADDLIMSEADQREHKARRSDQHRSEGRENALGHCRLEILLLRLLNNASGQNDQWEKMNDDGGLKKWAAATAKKNAELATTRNEQMNE</sequence>
<proteinExistence type="predicted"/>
<evidence type="ECO:0000313" key="3">
    <source>
        <dbReference type="WBParaSite" id="Gr19_v10_g686.t1"/>
    </source>
</evidence>
<accession>A0A914I509</accession>
<name>A0A914I509_GLORO</name>